<sequence length="41" mass="4467">VSAIAIIGWGSLLWDLDNLTPFVQGDWAINAGPRLPLEFSL</sequence>
<feature type="non-terminal residue" evidence="1">
    <location>
        <position position="1"/>
    </location>
</feature>
<gene>
    <name evidence="1" type="ORF">METZ01_LOCUS263341</name>
</gene>
<evidence type="ECO:0000313" key="1">
    <source>
        <dbReference type="EMBL" id="SVC10487.1"/>
    </source>
</evidence>
<organism evidence="1">
    <name type="scientific">marine metagenome</name>
    <dbReference type="NCBI Taxonomy" id="408172"/>
    <lineage>
        <taxon>unclassified sequences</taxon>
        <taxon>metagenomes</taxon>
        <taxon>ecological metagenomes</taxon>
    </lineage>
</organism>
<reference evidence="1" key="1">
    <citation type="submission" date="2018-05" db="EMBL/GenBank/DDBJ databases">
        <authorList>
            <person name="Lanie J.A."/>
            <person name="Ng W.-L."/>
            <person name="Kazmierczak K.M."/>
            <person name="Andrzejewski T.M."/>
            <person name="Davidsen T.M."/>
            <person name="Wayne K.J."/>
            <person name="Tettelin H."/>
            <person name="Glass J.I."/>
            <person name="Rusch D."/>
            <person name="Podicherti R."/>
            <person name="Tsui H.-C.T."/>
            <person name="Winkler M.E."/>
        </authorList>
    </citation>
    <scope>NUCLEOTIDE SEQUENCE</scope>
</reference>
<protein>
    <submittedName>
        <fullName evidence="1">Uncharacterized protein</fullName>
    </submittedName>
</protein>
<feature type="non-terminal residue" evidence="1">
    <location>
        <position position="41"/>
    </location>
</feature>
<proteinExistence type="predicted"/>
<accession>A0A382JH37</accession>
<dbReference type="EMBL" id="UINC01073816">
    <property type="protein sequence ID" value="SVC10487.1"/>
    <property type="molecule type" value="Genomic_DNA"/>
</dbReference>
<dbReference type="AlphaFoldDB" id="A0A382JH37"/>
<name>A0A382JH37_9ZZZZ</name>